<evidence type="ECO:0000313" key="2">
    <source>
        <dbReference type="Proteomes" id="UP000237839"/>
    </source>
</evidence>
<organism evidence="1 2">
    <name type="scientific">Solimicrobium silvestre</name>
    <dbReference type="NCBI Taxonomy" id="2099400"/>
    <lineage>
        <taxon>Bacteria</taxon>
        <taxon>Pseudomonadati</taxon>
        <taxon>Pseudomonadota</taxon>
        <taxon>Betaproteobacteria</taxon>
        <taxon>Burkholderiales</taxon>
        <taxon>Oxalobacteraceae</taxon>
        <taxon>Solimicrobium</taxon>
    </lineage>
</organism>
<evidence type="ECO:0000313" key="1">
    <source>
        <dbReference type="EMBL" id="PRC90574.1"/>
    </source>
</evidence>
<accession>A0A2S9GS70</accession>
<gene>
    <name evidence="1" type="ORF">S2091_4718</name>
</gene>
<reference evidence="1 2" key="1">
    <citation type="submission" date="2018-02" db="EMBL/GenBank/DDBJ databases">
        <title>Solimicrobium silvestre gen. nov., sp. nov., isolated from alpine forest soil.</title>
        <authorList>
            <person name="Margesin R."/>
            <person name="Albuquerque L."/>
            <person name="Zhang D.-C."/>
            <person name="Froufe H.J.C."/>
            <person name="Severino R."/>
            <person name="Roxo I."/>
            <person name="Egas C."/>
            <person name="Da Costa M.S."/>
        </authorList>
    </citation>
    <scope>NUCLEOTIDE SEQUENCE [LARGE SCALE GENOMIC DNA]</scope>
    <source>
        <strain evidence="1 2">S20-91</strain>
    </source>
</reference>
<dbReference type="AlphaFoldDB" id="A0A2S9GS70"/>
<protein>
    <submittedName>
        <fullName evidence="1">Uncharacterized protein</fullName>
    </submittedName>
</protein>
<sequence>MPDFQHVSHAVTREITHYRLSVRNPIAVLAKSCSGAIPGAHDGAAIRSYPARHDVSATITIRIRQLVRCSRLPYTQHRSRTLGIRSSLRIRIPHTGDSLTLPVLPDLH</sequence>
<keyword evidence="2" id="KW-1185">Reference proteome</keyword>
<dbReference type="Proteomes" id="UP000237839">
    <property type="component" value="Unassembled WGS sequence"/>
</dbReference>
<dbReference type="EMBL" id="PUGF01000052">
    <property type="protein sequence ID" value="PRC90574.1"/>
    <property type="molecule type" value="Genomic_DNA"/>
</dbReference>
<comment type="caution">
    <text evidence="1">The sequence shown here is derived from an EMBL/GenBank/DDBJ whole genome shotgun (WGS) entry which is preliminary data.</text>
</comment>
<name>A0A2S9GS70_9BURK</name>
<proteinExistence type="predicted"/>